<dbReference type="InterPro" id="IPR012340">
    <property type="entry name" value="NA-bd_OB-fold"/>
</dbReference>
<reference evidence="2 3" key="1">
    <citation type="submission" date="2018-02" db="EMBL/GenBank/DDBJ databases">
        <title>8 Nocardia nova and 1 Nocardia cyriacigeorgica strain used for evolution to TMP-SMX.</title>
        <authorList>
            <person name="Mehta H."/>
            <person name="Weng J."/>
            <person name="Shamoo Y."/>
        </authorList>
    </citation>
    <scope>NUCLEOTIDE SEQUENCE [LARGE SCALE GENOMIC DNA]</scope>
    <source>
        <strain evidence="2 3">ATCC 33727</strain>
    </source>
</reference>
<feature type="compositionally biased region" description="Basic and acidic residues" evidence="1">
    <location>
        <begin position="13"/>
        <end position="23"/>
    </location>
</feature>
<protein>
    <recommendedName>
        <fullName evidence="4">Cold shock domain-containing protein</fullName>
    </recommendedName>
</protein>
<comment type="caution">
    <text evidence="2">The sequence shown here is derived from an EMBL/GenBank/DDBJ whole genome shotgun (WGS) entry which is preliminary data.</text>
</comment>
<accession>A0A2T2ZB41</accession>
<sequence length="116" mass="13395">MRSRNSPLPAPARHFEPRFAERSPQEHFADTVVGIIEYVEIEREVQHARGRVWRWNDKRATGIIETEDGSHVWFGLDSLGEHKDFGDVALDDSVEVEYEAAQQDSHDLRAIKVTWP</sequence>
<dbReference type="Gene3D" id="2.40.50.140">
    <property type="entry name" value="Nucleic acid-binding proteins"/>
    <property type="match status" value="1"/>
</dbReference>
<name>A0A2T2ZB41_9NOCA</name>
<evidence type="ECO:0008006" key="4">
    <source>
        <dbReference type="Google" id="ProtNLM"/>
    </source>
</evidence>
<proteinExistence type="predicted"/>
<evidence type="ECO:0000313" key="3">
    <source>
        <dbReference type="Proteomes" id="UP000241647"/>
    </source>
</evidence>
<dbReference type="EMBL" id="PYHS01000003">
    <property type="protein sequence ID" value="PSR64936.1"/>
    <property type="molecule type" value="Genomic_DNA"/>
</dbReference>
<dbReference type="AlphaFoldDB" id="A0A2T2ZB41"/>
<feature type="region of interest" description="Disordered" evidence="1">
    <location>
        <begin position="1"/>
        <end position="23"/>
    </location>
</feature>
<evidence type="ECO:0000313" key="2">
    <source>
        <dbReference type="EMBL" id="PSR64936.1"/>
    </source>
</evidence>
<gene>
    <name evidence="2" type="ORF">C8259_08210</name>
</gene>
<dbReference type="Proteomes" id="UP000241647">
    <property type="component" value="Unassembled WGS sequence"/>
</dbReference>
<evidence type="ECO:0000256" key="1">
    <source>
        <dbReference type="SAM" id="MobiDB-lite"/>
    </source>
</evidence>
<organism evidence="2 3">
    <name type="scientific">Nocardia nova</name>
    <dbReference type="NCBI Taxonomy" id="37330"/>
    <lineage>
        <taxon>Bacteria</taxon>
        <taxon>Bacillati</taxon>
        <taxon>Actinomycetota</taxon>
        <taxon>Actinomycetes</taxon>
        <taxon>Mycobacteriales</taxon>
        <taxon>Nocardiaceae</taxon>
        <taxon>Nocardia</taxon>
    </lineage>
</organism>